<reference evidence="1 2" key="1">
    <citation type="submission" date="2022-01" db="EMBL/GenBank/DDBJ databases">
        <title>Paraglaciecola sp. G1-23.</title>
        <authorList>
            <person name="Jin M.S."/>
            <person name="Han D.M."/>
            <person name="Kim H.M."/>
            <person name="Jeon C.O."/>
        </authorList>
    </citation>
    <scope>NUCLEOTIDE SEQUENCE [LARGE SCALE GENOMIC DNA]</scope>
    <source>
        <strain evidence="1 2">G1-23</strain>
    </source>
</reference>
<organism evidence="1 2">
    <name type="scientific">Paraglaciecola algarum</name>
    <dbReference type="NCBI Taxonomy" id="3050085"/>
    <lineage>
        <taxon>Bacteria</taxon>
        <taxon>Pseudomonadati</taxon>
        <taxon>Pseudomonadota</taxon>
        <taxon>Gammaproteobacteria</taxon>
        <taxon>Alteromonadales</taxon>
        <taxon>Alteromonadaceae</taxon>
        <taxon>Paraglaciecola</taxon>
    </lineage>
</organism>
<protein>
    <submittedName>
        <fullName evidence="1">Uncharacterized protein</fullName>
    </submittedName>
</protein>
<comment type="caution">
    <text evidence="1">The sequence shown here is derived from an EMBL/GenBank/DDBJ whole genome shotgun (WGS) entry which is preliminary data.</text>
</comment>
<dbReference type="Proteomes" id="UP001521137">
    <property type="component" value="Unassembled WGS sequence"/>
</dbReference>
<evidence type="ECO:0000313" key="1">
    <source>
        <dbReference type="EMBL" id="MCF2948766.1"/>
    </source>
</evidence>
<keyword evidence="2" id="KW-1185">Reference proteome</keyword>
<name>A0ABS9D749_9ALTE</name>
<evidence type="ECO:0000313" key="2">
    <source>
        <dbReference type="Proteomes" id="UP001521137"/>
    </source>
</evidence>
<gene>
    <name evidence="1" type="ORF">L0668_11660</name>
</gene>
<accession>A0ABS9D749</accession>
<sequence>MALVFNSTAPVLASSWKVNNAQQYASVDAMMICTGSTFKWISATDFYELGKVIFIDAPADAPDNIHNLDCSFVYINDHDKQKTHDLINTVKNIAYRASVLTLAQRPYTAYPYQTAQTRASPLV</sequence>
<proteinExistence type="predicted"/>
<dbReference type="EMBL" id="JAKGAS010000005">
    <property type="protein sequence ID" value="MCF2948766.1"/>
    <property type="molecule type" value="Genomic_DNA"/>
</dbReference>